<dbReference type="EMBL" id="CM007650">
    <property type="protein sequence ID" value="ONM60181.1"/>
    <property type="molecule type" value="Genomic_DNA"/>
</dbReference>
<organism evidence="1">
    <name type="scientific">Zea mays</name>
    <name type="common">Maize</name>
    <dbReference type="NCBI Taxonomy" id="4577"/>
    <lineage>
        <taxon>Eukaryota</taxon>
        <taxon>Viridiplantae</taxon>
        <taxon>Streptophyta</taxon>
        <taxon>Embryophyta</taxon>
        <taxon>Tracheophyta</taxon>
        <taxon>Spermatophyta</taxon>
        <taxon>Magnoliopsida</taxon>
        <taxon>Liliopsida</taxon>
        <taxon>Poales</taxon>
        <taxon>Poaceae</taxon>
        <taxon>PACMAD clade</taxon>
        <taxon>Panicoideae</taxon>
        <taxon>Andropogonodae</taxon>
        <taxon>Andropogoneae</taxon>
        <taxon>Tripsacinae</taxon>
        <taxon>Zea</taxon>
    </lineage>
</organism>
<dbReference type="AlphaFoldDB" id="A0A1D6ILB8"/>
<name>A0A1D6ILB8_MAIZE</name>
<proteinExistence type="predicted"/>
<sequence>MEGFTPSKTTLLRRSHKHQAPRIMTLLKPFILLLCTFLRAFPHRTAKEISSISKVRSPSPMSDKI</sequence>
<gene>
    <name evidence="1" type="ORF">ZEAMMB73_Zm00001d022350</name>
</gene>
<accession>A0A1D6ILB8</accession>
<evidence type="ECO:0000313" key="1">
    <source>
        <dbReference type="EMBL" id="ONM60181.1"/>
    </source>
</evidence>
<protein>
    <submittedName>
        <fullName evidence="1">Uncharacterized protein</fullName>
    </submittedName>
</protein>
<reference evidence="1" key="1">
    <citation type="submission" date="2015-12" db="EMBL/GenBank/DDBJ databases">
        <title>Update maize B73 reference genome by single molecule sequencing technologies.</title>
        <authorList>
            <consortium name="Maize Genome Sequencing Project"/>
            <person name="Ware D."/>
        </authorList>
    </citation>
    <scope>NUCLEOTIDE SEQUENCE [LARGE SCALE GENOMIC DNA]</scope>
    <source>
        <tissue evidence="1">Seedling</tissue>
    </source>
</reference>